<protein>
    <submittedName>
        <fullName evidence="2">Probable RNA-directed DNA polymerase from transposon BS</fullName>
    </submittedName>
</protein>
<evidence type="ECO:0000313" key="3">
    <source>
        <dbReference type="Proteomes" id="UP000299102"/>
    </source>
</evidence>
<dbReference type="InterPro" id="IPR000477">
    <property type="entry name" value="RT_dom"/>
</dbReference>
<evidence type="ECO:0000259" key="1">
    <source>
        <dbReference type="PROSITE" id="PS50878"/>
    </source>
</evidence>
<comment type="caution">
    <text evidence="2">The sequence shown here is derived from an EMBL/GenBank/DDBJ whole genome shotgun (WGS) entry which is preliminary data.</text>
</comment>
<dbReference type="GO" id="GO:0003964">
    <property type="term" value="F:RNA-directed DNA polymerase activity"/>
    <property type="evidence" value="ECO:0007669"/>
    <property type="project" value="UniProtKB-KW"/>
</dbReference>
<dbReference type="EMBL" id="BGZK01000207">
    <property type="protein sequence ID" value="GBP28467.1"/>
    <property type="molecule type" value="Genomic_DNA"/>
</dbReference>
<keyword evidence="2" id="KW-0808">Transferase</keyword>
<reference evidence="2 3" key="1">
    <citation type="journal article" date="2019" name="Commun. Biol.">
        <title>The bagworm genome reveals a unique fibroin gene that provides high tensile strength.</title>
        <authorList>
            <person name="Kono N."/>
            <person name="Nakamura H."/>
            <person name="Ohtoshi R."/>
            <person name="Tomita M."/>
            <person name="Numata K."/>
            <person name="Arakawa K."/>
        </authorList>
    </citation>
    <scope>NUCLEOTIDE SEQUENCE [LARGE SCALE GENOMIC DNA]</scope>
</reference>
<feature type="domain" description="Reverse transcriptase" evidence="1">
    <location>
        <begin position="66"/>
        <end position="317"/>
    </location>
</feature>
<gene>
    <name evidence="2" type="primary">RTase</name>
    <name evidence="2" type="ORF">EVAR_93414_1</name>
</gene>
<dbReference type="PANTHER" id="PTHR19446">
    <property type="entry name" value="REVERSE TRANSCRIPTASES"/>
    <property type="match status" value="1"/>
</dbReference>
<dbReference type="AlphaFoldDB" id="A0A4C1UR09"/>
<dbReference type="Proteomes" id="UP000299102">
    <property type="component" value="Unassembled WGS sequence"/>
</dbReference>
<evidence type="ECO:0000313" key="2">
    <source>
        <dbReference type="EMBL" id="GBP28467.1"/>
    </source>
</evidence>
<dbReference type="Pfam" id="PF00078">
    <property type="entry name" value="RVT_1"/>
    <property type="match status" value="1"/>
</dbReference>
<name>A0A4C1UR09_EUMVA</name>
<keyword evidence="3" id="KW-1185">Reference proteome</keyword>
<keyword evidence="2" id="KW-0695">RNA-directed DNA polymerase</keyword>
<dbReference type="CDD" id="cd01650">
    <property type="entry name" value="RT_nLTR_like"/>
    <property type="match status" value="1"/>
</dbReference>
<sequence length="387" mass="44702">MKEIGKKNWSDLMSEIPPSHKTYWGLFKALKTEGAVPTSALKRLDNSIPFDDWEEAECLADSIKHQCSDNPPYDLEILGGWKRRYPKPGKPRPSYRPISLLSVLGKLFEKTLKTRLSDQLIGKSLIINEQFGFRHYHSCPQQALRLVEYISEGFEVKRKTVAVLFDVAKAFGRVWHAGLIHKLYQLELPDRLVLSIHHYISNRHFSFRLDNTYSSMRSIRAGVSLDFTLSPLLYSAYVNDIPRPSTGVQLALFTDDTALYLRSNSIGNILPRLQRAIDKLAQWLRLWTSILTNQHQAIFITVYIRRAADAPWYVKNSTLHRDLELPTIYKFMKDASERFFNVASNHLNPLLVEAVSYEPPPPHHFCRKPRNVVEVEKLIELNKMVTE</sequence>
<organism evidence="2 3">
    <name type="scientific">Eumeta variegata</name>
    <name type="common">Bagworm moth</name>
    <name type="synonym">Eumeta japonica</name>
    <dbReference type="NCBI Taxonomy" id="151549"/>
    <lineage>
        <taxon>Eukaryota</taxon>
        <taxon>Metazoa</taxon>
        <taxon>Ecdysozoa</taxon>
        <taxon>Arthropoda</taxon>
        <taxon>Hexapoda</taxon>
        <taxon>Insecta</taxon>
        <taxon>Pterygota</taxon>
        <taxon>Neoptera</taxon>
        <taxon>Endopterygota</taxon>
        <taxon>Lepidoptera</taxon>
        <taxon>Glossata</taxon>
        <taxon>Ditrysia</taxon>
        <taxon>Tineoidea</taxon>
        <taxon>Psychidae</taxon>
        <taxon>Oiketicinae</taxon>
        <taxon>Eumeta</taxon>
    </lineage>
</organism>
<dbReference type="PROSITE" id="PS50878">
    <property type="entry name" value="RT_POL"/>
    <property type="match status" value="1"/>
</dbReference>
<dbReference type="OrthoDB" id="10020599at2759"/>
<dbReference type="STRING" id="151549.A0A4C1UR09"/>
<keyword evidence="2" id="KW-0548">Nucleotidyltransferase</keyword>
<proteinExistence type="predicted"/>
<accession>A0A4C1UR09</accession>